<dbReference type="Proteomes" id="UP000323380">
    <property type="component" value="Unassembled WGS sequence"/>
</dbReference>
<protein>
    <submittedName>
        <fullName evidence="2">Uncharacterized protein</fullName>
    </submittedName>
</protein>
<dbReference type="EMBL" id="VSFG01000005">
    <property type="protein sequence ID" value="TYB44089.1"/>
    <property type="molecule type" value="Genomic_DNA"/>
</dbReference>
<organism evidence="2 3">
    <name type="scientific">Actinomadura chibensis</name>
    <dbReference type="NCBI Taxonomy" id="392828"/>
    <lineage>
        <taxon>Bacteria</taxon>
        <taxon>Bacillati</taxon>
        <taxon>Actinomycetota</taxon>
        <taxon>Actinomycetes</taxon>
        <taxon>Streptosporangiales</taxon>
        <taxon>Thermomonosporaceae</taxon>
        <taxon>Actinomadura</taxon>
    </lineage>
</organism>
<keyword evidence="1" id="KW-0472">Membrane</keyword>
<evidence type="ECO:0000313" key="3">
    <source>
        <dbReference type="Proteomes" id="UP000323380"/>
    </source>
</evidence>
<proteinExistence type="predicted"/>
<gene>
    <name evidence="2" type="ORF">FXF69_24345</name>
</gene>
<dbReference type="STRING" id="1220554.GCA_001552135_06118"/>
<sequence>MELILMVLLPLPLGYLVRNRTAAYLAYVGVHSFAFTFQTMTLTRAWVGGETRAFPKDPDTVPWSYALVNVAIYAAGLGLVTLGAWLRSRRAAAPDPKPVDISG</sequence>
<evidence type="ECO:0000256" key="1">
    <source>
        <dbReference type="SAM" id="Phobius"/>
    </source>
</evidence>
<name>A0A5D0NIB2_9ACTN</name>
<keyword evidence="1" id="KW-1133">Transmembrane helix</keyword>
<keyword evidence="3" id="KW-1185">Reference proteome</keyword>
<reference evidence="2 3" key="1">
    <citation type="submission" date="2019-08" db="EMBL/GenBank/DDBJ databases">
        <title>Actinomadura sp. nov. CYP1-5 isolated from mountain soil.</title>
        <authorList>
            <person name="Songsumanus A."/>
            <person name="Kuncharoen N."/>
            <person name="Kudo T."/>
            <person name="Yuki M."/>
            <person name="Igarashi Y."/>
            <person name="Tanasupawat S."/>
        </authorList>
    </citation>
    <scope>NUCLEOTIDE SEQUENCE [LARGE SCALE GENOMIC DNA]</scope>
    <source>
        <strain evidence="2 3">JCM 14158</strain>
    </source>
</reference>
<feature type="transmembrane region" description="Helical" evidence="1">
    <location>
        <begin position="63"/>
        <end position="86"/>
    </location>
</feature>
<feature type="transmembrane region" description="Helical" evidence="1">
    <location>
        <begin position="21"/>
        <end position="43"/>
    </location>
</feature>
<dbReference type="AlphaFoldDB" id="A0A5D0NIB2"/>
<accession>A0A5D0NIB2</accession>
<comment type="caution">
    <text evidence="2">The sequence shown here is derived from an EMBL/GenBank/DDBJ whole genome shotgun (WGS) entry which is preliminary data.</text>
</comment>
<keyword evidence="1" id="KW-0812">Transmembrane</keyword>
<dbReference type="RefSeq" id="WP_067899246.1">
    <property type="nucleotide sequence ID" value="NZ_VSFG01000005.1"/>
</dbReference>
<evidence type="ECO:0000313" key="2">
    <source>
        <dbReference type="EMBL" id="TYB44089.1"/>
    </source>
</evidence>